<evidence type="ECO:0000313" key="1">
    <source>
        <dbReference type="EMBL" id="KAI5664550.1"/>
    </source>
</evidence>
<evidence type="ECO:0000313" key="2">
    <source>
        <dbReference type="Proteomes" id="UP001060085"/>
    </source>
</evidence>
<dbReference type="EMBL" id="CM044705">
    <property type="protein sequence ID" value="KAI5664550.1"/>
    <property type="molecule type" value="Genomic_DNA"/>
</dbReference>
<proteinExistence type="predicted"/>
<gene>
    <name evidence="1" type="ORF">M9H77_23873</name>
</gene>
<accession>A0ACC0AW93</accession>
<comment type="caution">
    <text evidence="1">The sequence shown here is derived from an EMBL/GenBank/DDBJ whole genome shotgun (WGS) entry which is preliminary data.</text>
</comment>
<name>A0ACC0AW93_CATRO</name>
<keyword evidence="2" id="KW-1185">Reference proteome</keyword>
<reference evidence="2" key="1">
    <citation type="journal article" date="2023" name="Nat. Plants">
        <title>Single-cell RNA sequencing provides a high-resolution roadmap for understanding the multicellular compartmentation of specialized metabolism.</title>
        <authorList>
            <person name="Sun S."/>
            <person name="Shen X."/>
            <person name="Li Y."/>
            <person name="Li Y."/>
            <person name="Wang S."/>
            <person name="Li R."/>
            <person name="Zhang H."/>
            <person name="Shen G."/>
            <person name="Guo B."/>
            <person name="Wei J."/>
            <person name="Xu J."/>
            <person name="St-Pierre B."/>
            <person name="Chen S."/>
            <person name="Sun C."/>
        </authorList>
    </citation>
    <scope>NUCLEOTIDE SEQUENCE [LARGE SCALE GENOMIC DNA]</scope>
</reference>
<sequence>MKKQDKISIGYFGNILRMPIFNPMMTWASTEELVSILTGLRDAGPYQARPPGLPTSRHGTATTRRLFYFSSLFRQQSLSAAVFLQQVVSEKRFDSPAPATATIDDSRYEGTVMFLRSGGKVDRREPPSHRFKSKGRSESREKNKGFPSLGCSLIHDLRVRSFVHLPETPRRGTAAARRPLCFSVRHRYSAVAVRSGDKQCAGIKNSMYPRMLLPIGTSNARCLRLLTLANIYGTQHRSAWTSKEIAYLTVSIMERWIERLLCSKANNTPYRSPIASSKSLGQLHDVSLFYTTRWHVSWLHNNHYDALTLGPSFTKNFHHYQVRFKVHRIAIFIKYVAKRIYWAGQAGKQPNPYEYSQLFKEETEWYKILGSSQQVVSKPERNSIFLVSGVRYMPPATKTSSETSQEQLFGFKMCGSKSLSENMGDLKGGQNLEIRIE</sequence>
<organism evidence="1 2">
    <name type="scientific">Catharanthus roseus</name>
    <name type="common">Madagascar periwinkle</name>
    <name type="synonym">Vinca rosea</name>
    <dbReference type="NCBI Taxonomy" id="4058"/>
    <lineage>
        <taxon>Eukaryota</taxon>
        <taxon>Viridiplantae</taxon>
        <taxon>Streptophyta</taxon>
        <taxon>Embryophyta</taxon>
        <taxon>Tracheophyta</taxon>
        <taxon>Spermatophyta</taxon>
        <taxon>Magnoliopsida</taxon>
        <taxon>eudicotyledons</taxon>
        <taxon>Gunneridae</taxon>
        <taxon>Pentapetalae</taxon>
        <taxon>asterids</taxon>
        <taxon>lamiids</taxon>
        <taxon>Gentianales</taxon>
        <taxon>Apocynaceae</taxon>
        <taxon>Rauvolfioideae</taxon>
        <taxon>Vinceae</taxon>
        <taxon>Catharanthinae</taxon>
        <taxon>Catharanthus</taxon>
    </lineage>
</organism>
<dbReference type="Proteomes" id="UP001060085">
    <property type="component" value="Linkage Group LG05"/>
</dbReference>
<protein>
    <submittedName>
        <fullName evidence="1">Uncharacterized protein</fullName>
    </submittedName>
</protein>